<feature type="domain" description="CSC1/OSCA1-like cytosolic" evidence="6">
    <location>
        <begin position="14"/>
        <end position="56"/>
    </location>
</feature>
<dbReference type="EMBL" id="JAQIZT010000008">
    <property type="protein sequence ID" value="KAJ6986469.1"/>
    <property type="molecule type" value="Genomic_DNA"/>
</dbReference>
<sequence length="452" mass="50901">MCKLQNALACILDTHAAFVSFKTRYGASNVFHQQQSNNPTHWLTEEAPQPNDVFWPFFSSSFMGRWISKLLVVVACILLTILFLIPVVVVQGLTNLSQLEVWFPFLKSILTIFPLFLIPRIFLQKLAVVVPAQASFFIAYVVTSGWTSTSSELFRIIPLICSLMTKCCAESTDDEIEVPSIPYHRDIPRILFFGLLGIAYFFLAPVIMPFLLVYFCLAYIIFRNQEMFGTVNSCMNSVHEILGCEQLGKGPGNFFSEEALSRINLSLYLFQFSRFCLMSTAGNASSPFLNLIRLRYVDIPILLLHTMAKGISILMLSSFYPLSATLSPSARILMIFFAASTSAPRAIPNTDLGYVFSDIDKEGQGKIKMMPLMSLNFFALKLAHHPIRTLGSNARLFSTLQAVTVSTRTAYIILLNDETCNVTVVFATVLTIELNRYVLGFYYPLHHFHMLP</sequence>
<accession>A0AAD6QBM1</accession>
<keyword evidence="4" id="KW-0812">Transmembrane</keyword>
<evidence type="ECO:0000259" key="6">
    <source>
        <dbReference type="Pfam" id="PF14703"/>
    </source>
</evidence>
<keyword evidence="8" id="KW-1185">Reference proteome</keyword>
<feature type="transmembrane region" description="Helical" evidence="4">
    <location>
        <begin position="301"/>
        <end position="322"/>
    </location>
</feature>
<keyword evidence="1" id="KW-0106">Calcium</keyword>
<evidence type="ECO:0000256" key="2">
    <source>
        <dbReference type="ARBA" id="ARBA00023065"/>
    </source>
</evidence>
<dbReference type="PANTHER" id="PTHR13018">
    <property type="entry name" value="PROBABLE MEMBRANE PROTEIN DUF221-RELATED"/>
    <property type="match status" value="1"/>
</dbReference>
<organism evidence="7 8">
    <name type="scientific">Populus alba x Populus x berolinensis</name>
    <dbReference type="NCBI Taxonomy" id="444605"/>
    <lineage>
        <taxon>Eukaryota</taxon>
        <taxon>Viridiplantae</taxon>
        <taxon>Streptophyta</taxon>
        <taxon>Embryophyta</taxon>
        <taxon>Tracheophyta</taxon>
        <taxon>Spermatophyta</taxon>
        <taxon>Magnoliopsida</taxon>
        <taxon>eudicotyledons</taxon>
        <taxon>Gunneridae</taxon>
        <taxon>Pentapetalae</taxon>
        <taxon>rosids</taxon>
        <taxon>fabids</taxon>
        <taxon>Malpighiales</taxon>
        <taxon>Salicaceae</taxon>
        <taxon>Saliceae</taxon>
        <taxon>Populus</taxon>
    </lineage>
</organism>
<evidence type="ECO:0000256" key="4">
    <source>
        <dbReference type="SAM" id="Phobius"/>
    </source>
</evidence>
<dbReference type="InterPro" id="IPR027815">
    <property type="entry name" value="CSC1/OSCA1-like_cyt"/>
</dbReference>
<evidence type="ECO:0000313" key="8">
    <source>
        <dbReference type="Proteomes" id="UP001164929"/>
    </source>
</evidence>
<dbReference type="AlphaFoldDB" id="A0AAD6QBM1"/>
<evidence type="ECO:0000313" key="7">
    <source>
        <dbReference type="EMBL" id="KAJ6986469.1"/>
    </source>
</evidence>
<name>A0AAD6QBM1_9ROSI</name>
<protein>
    <submittedName>
        <fullName evidence="7">Uncharacterized protein</fullName>
    </submittedName>
</protein>
<keyword evidence="2" id="KW-0406">Ion transport</keyword>
<reference evidence="7" key="1">
    <citation type="journal article" date="2023" name="Mol. Ecol. Resour.">
        <title>Chromosome-level genome assembly of a triploid poplar Populus alba 'Berolinensis'.</title>
        <authorList>
            <person name="Chen S."/>
            <person name="Yu Y."/>
            <person name="Wang X."/>
            <person name="Wang S."/>
            <person name="Zhang T."/>
            <person name="Zhou Y."/>
            <person name="He R."/>
            <person name="Meng N."/>
            <person name="Wang Y."/>
            <person name="Liu W."/>
            <person name="Liu Z."/>
            <person name="Liu J."/>
            <person name="Guo Q."/>
            <person name="Huang H."/>
            <person name="Sederoff R.R."/>
            <person name="Wang G."/>
            <person name="Qu G."/>
            <person name="Chen S."/>
        </authorList>
    </citation>
    <scope>NUCLEOTIDE SEQUENCE</scope>
    <source>
        <strain evidence="7">SC-2020</strain>
    </source>
</reference>
<keyword evidence="2" id="KW-0813">Transport</keyword>
<dbReference type="Pfam" id="PF14703">
    <property type="entry name" value="PHM7_cyt"/>
    <property type="match status" value="1"/>
</dbReference>
<feature type="transmembrane region" description="Helical" evidence="4">
    <location>
        <begin position="101"/>
        <end position="119"/>
    </location>
</feature>
<dbReference type="Pfam" id="PF02714">
    <property type="entry name" value="RSN1_7TM"/>
    <property type="match status" value="1"/>
</dbReference>
<feature type="transmembrane region" description="Helical" evidence="4">
    <location>
        <begin position="126"/>
        <end position="146"/>
    </location>
</feature>
<feature type="domain" description="CSC1/OSCA1-like 7TM region" evidence="5">
    <location>
        <begin position="123"/>
        <end position="275"/>
    </location>
</feature>
<proteinExistence type="predicted"/>
<keyword evidence="4" id="KW-0472">Membrane</keyword>
<keyword evidence="3" id="KW-0407">Ion channel</keyword>
<keyword evidence="4" id="KW-1133">Transmembrane helix</keyword>
<feature type="transmembrane region" description="Helical" evidence="4">
    <location>
        <begin position="190"/>
        <end position="222"/>
    </location>
</feature>
<evidence type="ECO:0000256" key="3">
    <source>
        <dbReference type="ARBA" id="ARBA00023303"/>
    </source>
</evidence>
<dbReference type="GO" id="GO:0005227">
    <property type="term" value="F:calcium-activated cation channel activity"/>
    <property type="evidence" value="ECO:0007669"/>
    <property type="project" value="InterPro"/>
</dbReference>
<dbReference type="InterPro" id="IPR003864">
    <property type="entry name" value="CSC1/OSCA1-like_7TM"/>
</dbReference>
<dbReference type="InterPro" id="IPR045122">
    <property type="entry name" value="Csc1-like"/>
</dbReference>
<dbReference type="GO" id="GO:0005886">
    <property type="term" value="C:plasma membrane"/>
    <property type="evidence" value="ECO:0007669"/>
    <property type="project" value="TreeGrafter"/>
</dbReference>
<gene>
    <name evidence="7" type="ORF">NC653_019852</name>
</gene>
<comment type="caution">
    <text evidence="7">The sequence shown here is derived from an EMBL/GenBank/DDBJ whole genome shotgun (WGS) entry which is preliminary data.</text>
</comment>
<dbReference type="Proteomes" id="UP001164929">
    <property type="component" value="Chromosome 8"/>
</dbReference>
<evidence type="ECO:0000256" key="1">
    <source>
        <dbReference type="ARBA" id="ARBA00022837"/>
    </source>
</evidence>
<evidence type="ECO:0000259" key="5">
    <source>
        <dbReference type="Pfam" id="PF02714"/>
    </source>
</evidence>
<dbReference type="PANTHER" id="PTHR13018:SF104">
    <property type="entry name" value="ERD (EARLY-RESPONSIVE TO DEHYDRATION STRESS) FAMILY PROTEIN"/>
    <property type="match status" value="1"/>
</dbReference>
<feature type="transmembrane region" description="Helical" evidence="4">
    <location>
        <begin position="70"/>
        <end position="89"/>
    </location>
</feature>